<comment type="subcellular location">
    <subcellularLocation>
        <location evidence="1">Membrane</location>
        <topology evidence="1">Multi-pass membrane protein</topology>
    </subcellularLocation>
</comment>
<accession>A0A8S1ESY3</accession>
<dbReference type="PANTHER" id="PTHR22945:SF33">
    <property type="entry name" value="SERPENTINE RECEPTOR CLASS DELTA-51"/>
    <property type="match status" value="1"/>
</dbReference>
<name>A0A8S1ESY3_9PELO</name>
<gene>
    <name evidence="7" type="ORF">CBOVIS_LOCUS3840</name>
</gene>
<evidence type="ECO:0000256" key="2">
    <source>
        <dbReference type="ARBA" id="ARBA00009166"/>
    </source>
</evidence>
<evidence type="ECO:0000256" key="3">
    <source>
        <dbReference type="ARBA" id="ARBA00022692"/>
    </source>
</evidence>
<evidence type="ECO:0000256" key="6">
    <source>
        <dbReference type="SAM" id="Phobius"/>
    </source>
</evidence>
<proteinExistence type="inferred from homology"/>
<dbReference type="InterPro" id="IPR019421">
    <property type="entry name" value="7TM_GPCR_serpentine_rcpt_Srd"/>
</dbReference>
<dbReference type="PANTHER" id="PTHR22945">
    <property type="entry name" value="SERPENTINE RECEPTOR, CLASS D DELTA"/>
    <property type="match status" value="1"/>
</dbReference>
<evidence type="ECO:0000256" key="5">
    <source>
        <dbReference type="ARBA" id="ARBA00023136"/>
    </source>
</evidence>
<evidence type="ECO:0000313" key="7">
    <source>
        <dbReference type="EMBL" id="CAB3401031.1"/>
    </source>
</evidence>
<feature type="transmembrane region" description="Helical" evidence="6">
    <location>
        <begin position="62"/>
        <end position="83"/>
    </location>
</feature>
<sequence length="305" mass="35530">MKKTNSSLLRDIQYYFLNTTLFELASSISHYMGQCRMVSNRETLAVMCFGPCKNYGTWVCNIFFIFTNTFLVAAIFSVLLSFYYRYQLMKVEIYKKFRHIKNFALFAIIPLSSMFFQIFTETDWDVVRQKTKEDHPFYDFKNYELFGYSNAKKLAAILAQSFIAIGVYVVPIVALFYRRKIINILSLATGRKFSVEYCKYLVTGLTIEAILPFFLYSPAFTYVTYCQMTGVSELSIEYLLAVTGTFTCIIDPILRIYFVLPYRRAFTKLFHKPFDSVVDSLHQHTSSHFPSRKNNNNNNISIVAT</sequence>
<feature type="transmembrane region" description="Helical" evidence="6">
    <location>
        <begin position="154"/>
        <end position="177"/>
    </location>
</feature>
<organism evidence="7 8">
    <name type="scientific">Caenorhabditis bovis</name>
    <dbReference type="NCBI Taxonomy" id="2654633"/>
    <lineage>
        <taxon>Eukaryota</taxon>
        <taxon>Metazoa</taxon>
        <taxon>Ecdysozoa</taxon>
        <taxon>Nematoda</taxon>
        <taxon>Chromadorea</taxon>
        <taxon>Rhabditida</taxon>
        <taxon>Rhabditina</taxon>
        <taxon>Rhabditomorpha</taxon>
        <taxon>Rhabditoidea</taxon>
        <taxon>Rhabditidae</taxon>
        <taxon>Peloderinae</taxon>
        <taxon>Caenorhabditis</taxon>
    </lineage>
</organism>
<feature type="transmembrane region" description="Helical" evidence="6">
    <location>
        <begin position="236"/>
        <end position="260"/>
    </location>
</feature>
<dbReference type="SUPFAM" id="SSF81321">
    <property type="entry name" value="Family A G protein-coupled receptor-like"/>
    <property type="match status" value="1"/>
</dbReference>
<keyword evidence="8" id="KW-1185">Reference proteome</keyword>
<dbReference type="GO" id="GO:0016020">
    <property type="term" value="C:membrane"/>
    <property type="evidence" value="ECO:0007669"/>
    <property type="project" value="UniProtKB-SubCell"/>
</dbReference>
<dbReference type="EMBL" id="CADEPM010000002">
    <property type="protein sequence ID" value="CAB3401031.1"/>
    <property type="molecule type" value="Genomic_DNA"/>
</dbReference>
<keyword evidence="4 6" id="KW-1133">Transmembrane helix</keyword>
<evidence type="ECO:0000256" key="4">
    <source>
        <dbReference type="ARBA" id="ARBA00022989"/>
    </source>
</evidence>
<dbReference type="AlphaFoldDB" id="A0A8S1ESY3"/>
<feature type="transmembrane region" description="Helical" evidence="6">
    <location>
        <begin position="197"/>
        <end position="216"/>
    </location>
</feature>
<protein>
    <recommendedName>
        <fullName evidence="9">G-protein coupled receptors family 1 profile domain-containing protein</fullName>
    </recommendedName>
</protein>
<evidence type="ECO:0008006" key="9">
    <source>
        <dbReference type="Google" id="ProtNLM"/>
    </source>
</evidence>
<reference evidence="7 8" key="1">
    <citation type="submission" date="2020-04" db="EMBL/GenBank/DDBJ databases">
        <authorList>
            <person name="Laetsch R D."/>
            <person name="Stevens L."/>
            <person name="Kumar S."/>
            <person name="Blaxter L. M."/>
        </authorList>
    </citation>
    <scope>NUCLEOTIDE SEQUENCE [LARGE SCALE GENOMIC DNA]</scope>
</reference>
<feature type="transmembrane region" description="Helical" evidence="6">
    <location>
        <begin position="103"/>
        <end position="120"/>
    </location>
</feature>
<evidence type="ECO:0000256" key="1">
    <source>
        <dbReference type="ARBA" id="ARBA00004141"/>
    </source>
</evidence>
<comment type="caution">
    <text evidence="7">The sequence shown here is derived from an EMBL/GenBank/DDBJ whole genome shotgun (WGS) entry which is preliminary data.</text>
</comment>
<dbReference type="OrthoDB" id="5816804at2759"/>
<comment type="similarity">
    <text evidence="2">Belongs to the nematode receptor-like protein srd family.</text>
</comment>
<keyword evidence="3 6" id="KW-0812">Transmembrane</keyword>
<evidence type="ECO:0000313" key="8">
    <source>
        <dbReference type="Proteomes" id="UP000494206"/>
    </source>
</evidence>
<dbReference type="Proteomes" id="UP000494206">
    <property type="component" value="Unassembled WGS sequence"/>
</dbReference>
<keyword evidence="5 6" id="KW-0472">Membrane</keyword>
<dbReference type="Pfam" id="PF10317">
    <property type="entry name" value="7TM_GPCR_Srd"/>
    <property type="match status" value="1"/>
</dbReference>
<dbReference type="InterPro" id="IPR050920">
    <property type="entry name" value="Nematode_rcpt-like_delta"/>
</dbReference>